<dbReference type="PANTHER" id="PTHR30482">
    <property type="entry name" value="HIGH-AFFINITY BRANCHED-CHAIN AMINO ACID TRANSPORT SYSTEM PERMEASE"/>
    <property type="match status" value="1"/>
</dbReference>
<keyword evidence="2" id="KW-1003">Cell membrane</keyword>
<dbReference type="InterPro" id="IPR001851">
    <property type="entry name" value="ABC_transp_permease"/>
</dbReference>
<evidence type="ECO:0000313" key="7">
    <source>
        <dbReference type="EMBL" id="GIF86044.1"/>
    </source>
</evidence>
<evidence type="ECO:0000256" key="6">
    <source>
        <dbReference type="SAM" id="Phobius"/>
    </source>
</evidence>
<proteinExistence type="predicted"/>
<dbReference type="EMBL" id="BONF01000058">
    <property type="protein sequence ID" value="GIF86044.1"/>
    <property type="molecule type" value="Genomic_DNA"/>
</dbReference>
<evidence type="ECO:0000256" key="5">
    <source>
        <dbReference type="ARBA" id="ARBA00023136"/>
    </source>
</evidence>
<dbReference type="Pfam" id="PF02653">
    <property type="entry name" value="BPD_transp_2"/>
    <property type="match status" value="1"/>
</dbReference>
<evidence type="ECO:0000256" key="1">
    <source>
        <dbReference type="ARBA" id="ARBA00004651"/>
    </source>
</evidence>
<feature type="transmembrane region" description="Helical" evidence="6">
    <location>
        <begin position="80"/>
        <end position="101"/>
    </location>
</feature>
<evidence type="ECO:0000256" key="3">
    <source>
        <dbReference type="ARBA" id="ARBA00022692"/>
    </source>
</evidence>
<dbReference type="Proteomes" id="UP000601223">
    <property type="component" value="Unassembled WGS sequence"/>
</dbReference>
<keyword evidence="3 6" id="KW-0812">Transmembrane</keyword>
<organism evidence="7 8">
    <name type="scientific">Catellatospora bangladeshensis</name>
    <dbReference type="NCBI Taxonomy" id="310355"/>
    <lineage>
        <taxon>Bacteria</taxon>
        <taxon>Bacillati</taxon>
        <taxon>Actinomycetota</taxon>
        <taxon>Actinomycetes</taxon>
        <taxon>Micromonosporales</taxon>
        <taxon>Micromonosporaceae</taxon>
        <taxon>Catellatospora</taxon>
    </lineage>
</organism>
<comment type="caution">
    <text evidence="7">The sequence shown here is derived from an EMBL/GenBank/DDBJ whole genome shotgun (WGS) entry which is preliminary data.</text>
</comment>
<name>A0A8J3JYJ4_9ACTN</name>
<comment type="subcellular location">
    <subcellularLocation>
        <location evidence="1">Cell membrane</location>
        <topology evidence="1">Multi-pass membrane protein</topology>
    </subcellularLocation>
</comment>
<dbReference type="AlphaFoldDB" id="A0A8J3JYJ4"/>
<evidence type="ECO:0000256" key="2">
    <source>
        <dbReference type="ARBA" id="ARBA00022475"/>
    </source>
</evidence>
<feature type="transmembrane region" description="Helical" evidence="6">
    <location>
        <begin position="57"/>
        <end position="74"/>
    </location>
</feature>
<evidence type="ECO:0000256" key="4">
    <source>
        <dbReference type="ARBA" id="ARBA00022989"/>
    </source>
</evidence>
<keyword evidence="8" id="KW-1185">Reference proteome</keyword>
<feature type="transmembrane region" description="Helical" evidence="6">
    <location>
        <begin position="157"/>
        <end position="175"/>
    </location>
</feature>
<protein>
    <recommendedName>
        <fullName evidence="9">Branched-chain amino acid ABC transporter permease</fullName>
    </recommendedName>
</protein>
<evidence type="ECO:0000313" key="8">
    <source>
        <dbReference type="Proteomes" id="UP000601223"/>
    </source>
</evidence>
<dbReference type="RefSeq" id="WP_203756743.1">
    <property type="nucleotide sequence ID" value="NZ_BONF01000058.1"/>
</dbReference>
<sequence>MTRRLAVTGVAAVAVALPFVADTYTVTVGARILALGLLAVAVHLLSTRTLQASLGHGAYFGVGGYTTALLAQSGHDSAPLQLAAAITAATAAAAVIAVALARLRGLTYVLASLAVGMLAAAYAASAHTVTGGTDGIAAAAPKLWPFGISLAPVGTRYLWLATVVLGICGLLAWHARSPFAAAAIAIGDIDQGMNAFGYPVARTVWRGHLHSAAVAGAAGALWVHATGYLNPTDLGLTTSALALAAATIGHHHGPIVVITATAALVCARDVAASHLPPAGQGPLWLGLLLLTAAFLPLAGRRTTPTPAEVRP</sequence>
<evidence type="ECO:0008006" key="9">
    <source>
        <dbReference type="Google" id="ProtNLM"/>
    </source>
</evidence>
<dbReference type="PANTHER" id="PTHR30482:SF17">
    <property type="entry name" value="ABC TRANSPORTER ATP-BINDING PROTEIN"/>
    <property type="match status" value="1"/>
</dbReference>
<gene>
    <name evidence="7" type="ORF">Cba03nite_73930</name>
</gene>
<reference evidence="7 8" key="1">
    <citation type="submission" date="2021-01" db="EMBL/GenBank/DDBJ databases">
        <title>Whole genome shotgun sequence of Catellatospora bangladeshensis NBRC 107357.</title>
        <authorList>
            <person name="Komaki H."/>
            <person name="Tamura T."/>
        </authorList>
    </citation>
    <scope>NUCLEOTIDE SEQUENCE [LARGE SCALE GENOMIC DNA]</scope>
    <source>
        <strain evidence="7 8">NBRC 107357</strain>
    </source>
</reference>
<dbReference type="GO" id="GO:0015658">
    <property type="term" value="F:branched-chain amino acid transmembrane transporter activity"/>
    <property type="evidence" value="ECO:0007669"/>
    <property type="project" value="InterPro"/>
</dbReference>
<accession>A0A8J3JYJ4</accession>
<feature type="transmembrane region" description="Helical" evidence="6">
    <location>
        <begin position="28"/>
        <end position="45"/>
    </location>
</feature>
<dbReference type="InterPro" id="IPR043428">
    <property type="entry name" value="LivM-like"/>
</dbReference>
<keyword evidence="4 6" id="KW-1133">Transmembrane helix</keyword>
<keyword evidence="5 6" id="KW-0472">Membrane</keyword>
<dbReference type="GO" id="GO:0005886">
    <property type="term" value="C:plasma membrane"/>
    <property type="evidence" value="ECO:0007669"/>
    <property type="project" value="UniProtKB-SubCell"/>
</dbReference>
<feature type="transmembrane region" description="Helical" evidence="6">
    <location>
        <begin position="108"/>
        <end position="125"/>
    </location>
</feature>